<comment type="caution">
    <text evidence="3">The sequence shown here is derived from an EMBL/GenBank/DDBJ whole genome shotgun (WGS) entry which is preliminary data.</text>
</comment>
<reference evidence="3" key="1">
    <citation type="submission" date="2021-03" db="EMBL/GenBank/DDBJ databases">
        <authorList>
            <person name="Wang G."/>
        </authorList>
    </citation>
    <scope>NUCLEOTIDE SEQUENCE</scope>
    <source>
        <strain evidence="3">KCTC 12899</strain>
    </source>
</reference>
<dbReference type="EMBL" id="JAFREP010000022">
    <property type="protein sequence ID" value="MBO1321112.1"/>
    <property type="molecule type" value="Genomic_DNA"/>
</dbReference>
<dbReference type="InterPro" id="IPR017853">
    <property type="entry name" value="GH"/>
</dbReference>
<name>A0A8J7Q600_9BACT</name>
<evidence type="ECO:0000256" key="2">
    <source>
        <dbReference type="ARBA" id="ARBA00022737"/>
    </source>
</evidence>
<keyword evidence="2" id="KW-0677">Repeat</keyword>
<keyword evidence="4" id="KW-1185">Reference proteome</keyword>
<evidence type="ECO:0000313" key="4">
    <source>
        <dbReference type="Proteomes" id="UP000664417"/>
    </source>
</evidence>
<dbReference type="PROSITE" id="PS00018">
    <property type="entry name" value="EF_HAND_1"/>
    <property type="match status" value="1"/>
</dbReference>
<dbReference type="SUPFAM" id="SSF52058">
    <property type="entry name" value="L domain-like"/>
    <property type="match status" value="1"/>
</dbReference>
<dbReference type="InterPro" id="IPR018247">
    <property type="entry name" value="EF_Hand_1_Ca_BS"/>
</dbReference>
<evidence type="ECO:0000256" key="1">
    <source>
        <dbReference type="ARBA" id="ARBA00022614"/>
    </source>
</evidence>
<dbReference type="RefSeq" id="WP_207861087.1">
    <property type="nucleotide sequence ID" value="NZ_JAFREP010000022.1"/>
</dbReference>
<dbReference type="PANTHER" id="PTHR46652:SF3">
    <property type="entry name" value="LEUCINE-RICH REPEAT-CONTAINING PROTEIN 9"/>
    <property type="match status" value="1"/>
</dbReference>
<sequence>MLMNHLGRLSFGPLAFLMVWYLSTGPLPAQTFEQTTYETPDYRIGLHTHQGYPAEMAALLDEELMQWRGVRAGWADADLNHLIDHANQFNAPLLSHGGISWRIERRDLAVAVVQQTPLRLRVDPLQALHVGDFLFHAQGAFRVAVVAADGLITLQPFQGDSLLPKDTGRLSVYRAVLHEDAAQSLRELTVARVMVQLVLLPALDDPLPPLFFQENRGDAGIGVGANAKAAAPLFAHPRFQPPALPAVGKRADERALFVRQLTRDLIAQITAAARTENGGSKIAYWLLGNEPDSLIPVAPDRYLDWLTAFHDLLRETEAPGQLVLANLSGYNPGFDGWLHGLQEEMEQRLEDGRLDPAARPFEAVAITHYLTYDSFETKALREVTERLQRVSRDIAALFTGARPLQFIAKELAFAGQPAEHRTWAQSGGDGELRPEIKQRIRAYLNTLKSMGYDDLVWFNQMPTGYGHGRLIDSVTNARETGLGRFLRLLNQPVASPLLAEFKTADGFFDFRLLFESTRLGYSGGRFTLWAEDAAGNRLAVSRGVLNGDTMQADGRFFLDTPAAALHLRFETGHAENETFFWSFAPVAAPRQTAALVKRKEVIDIPDIAFARFLLARFDANEDGLLTTDEVADVEEIDWELPSTIKDLTGLDAFANLKTLRIVYGSAGNIPIHFPSLADLPLRAIRLFHFYLSEPLVTPPELERLSMTLVGDSQSADLRGSPRLNSLYLRGARQPLFGKHVLRDLSFDGVVVDDPAGFSQVRVTEQCLIQACRVAPRFDLGGMGFGGRVRMIKTPFVLLRADLSEVTHLFLDDNNLTSDSLDRILQENDWDALEVLDVRNALLDRFPDLANVPGLKNLRLIRCDLPGLPAVSLPPNLTSLNLAENQMTEVVFSPSTALQGLDLSGNRLEIAVNLRGLPNLLRLDVSDNRRLPRIDGLPFCRGLESLYFRNTNIPVFPDLRVLPRLARVYGYGSPLVDQCGEAELYMTSSHWQEGDGFRTPTNTNLLCTPDEREQGPVFPDRPLRALSWVPQGDQWLLTWKGGTRRNYQPERVKLTGVGAWTNEAGGSYETRRRIMLAEADVAFELAAVAEPDEAGSSPQIDVQRFSLQQQAAPWVYILPHVPLDRGWSQVIELSAAAGAVTVDLEGVAPDGVVVFTKQLTLAPGQTQSESIDALIEPLDREVLHWMRLRADGPLDAFQVLGRRESDARTRDRLQPAYALEGVAHLPPRADHWFAGLVFVNPGSQPASLMLWHHNDHGALIGRETLTLQPGQQWKVLADDAFALQRRASLLRWASDVSLREMVLYGNRRPFTHLFSEWQTDTVMSRGFLEQVTDDTELTFLNSEDNITLIRLFQGDEPDSERRVTLTPWGVQTVSLRDLYADPTAGPIRFEADSAVGARALFFQSGKRTRFLAGMRSFTPISD</sequence>
<dbReference type="PANTHER" id="PTHR46652">
    <property type="entry name" value="LEUCINE-RICH REPEAT AND IQ DOMAIN-CONTAINING PROTEIN 1-RELATED"/>
    <property type="match status" value="1"/>
</dbReference>
<keyword evidence="1" id="KW-0433">Leucine-rich repeat</keyword>
<dbReference type="InterPro" id="IPR050836">
    <property type="entry name" value="SDS22/Internalin_LRR"/>
</dbReference>
<dbReference type="Proteomes" id="UP000664417">
    <property type="component" value="Unassembled WGS sequence"/>
</dbReference>
<dbReference type="Gene3D" id="3.80.10.10">
    <property type="entry name" value="Ribonuclease Inhibitor"/>
    <property type="match status" value="2"/>
</dbReference>
<protein>
    <submittedName>
        <fullName evidence="3">Leucine-rich repeat domain-containing protein</fullName>
    </submittedName>
</protein>
<gene>
    <name evidence="3" type="ORF">J3U88_21715</name>
</gene>
<organism evidence="3 4">
    <name type="scientific">Acanthopleuribacter pedis</name>
    <dbReference type="NCBI Taxonomy" id="442870"/>
    <lineage>
        <taxon>Bacteria</taxon>
        <taxon>Pseudomonadati</taxon>
        <taxon>Acidobacteriota</taxon>
        <taxon>Holophagae</taxon>
        <taxon>Acanthopleuribacterales</taxon>
        <taxon>Acanthopleuribacteraceae</taxon>
        <taxon>Acanthopleuribacter</taxon>
    </lineage>
</organism>
<accession>A0A8J7Q600</accession>
<dbReference type="SUPFAM" id="SSF51445">
    <property type="entry name" value="(Trans)glycosidases"/>
    <property type="match status" value="1"/>
</dbReference>
<dbReference type="InterPro" id="IPR032675">
    <property type="entry name" value="LRR_dom_sf"/>
</dbReference>
<evidence type="ECO:0000313" key="3">
    <source>
        <dbReference type="EMBL" id="MBO1321112.1"/>
    </source>
</evidence>
<proteinExistence type="predicted"/>